<feature type="transmembrane region" description="Helical" evidence="7">
    <location>
        <begin position="247"/>
        <end position="269"/>
    </location>
</feature>
<keyword evidence="4 7" id="KW-0812">Transmembrane</keyword>
<evidence type="ECO:0000256" key="5">
    <source>
        <dbReference type="ARBA" id="ARBA00022989"/>
    </source>
</evidence>
<evidence type="ECO:0000313" key="10">
    <source>
        <dbReference type="Proteomes" id="UP000184357"/>
    </source>
</evidence>
<proteinExistence type="inferred from homology"/>
<dbReference type="GO" id="GO:0005886">
    <property type="term" value="C:plasma membrane"/>
    <property type="evidence" value="ECO:0007669"/>
    <property type="project" value="UniProtKB-SubCell"/>
</dbReference>
<dbReference type="SUPFAM" id="SSF161098">
    <property type="entry name" value="MetI-like"/>
    <property type="match status" value="1"/>
</dbReference>
<feature type="transmembrane region" description="Helical" evidence="7">
    <location>
        <begin position="296"/>
        <end position="319"/>
    </location>
</feature>
<reference evidence="9 10" key="1">
    <citation type="submission" date="2016-11" db="EMBL/GenBank/DDBJ databases">
        <authorList>
            <person name="Jaros S."/>
            <person name="Januszkiewicz K."/>
            <person name="Wedrychowicz H."/>
        </authorList>
    </citation>
    <scope>NUCLEOTIDE SEQUENCE [LARGE SCALE GENOMIC DNA]</scope>
    <source>
        <strain evidence="9 10">DSM 9297</strain>
    </source>
</reference>
<dbReference type="InterPro" id="IPR000515">
    <property type="entry name" value="MetI-like"/>
</dbReference>
<keyword evidence="2 7" id="KW-0813">Transport</keyword>
<accession>A0A1M5P719</accession>
<dbReference type="AlphaFoldDB" id="A0A1M5P719"/>
<evidence type="ECO:0000256" key="2">
    <source>
        <dbReference type="ARBA" id="ARBA00022448"/>
    </source>
</evidence>
<feature type="transmembrane region" description="Helical" evidence="7">
    <location>
        <begin position="12"/>
        <end position="31"/>
    </location>
</feature>
<dbReference type="RefSeq" id="WP_200778390.1">
    <property type="nucleotide sequence ID" value="NZ_FQWV01000003.1"/>
</dbReference>
<dbReference type="OrthoDB" id="44105at2157"/>
<keyword evidence="6 7" id="KW-0472">Membrane</keyword>
<dbReference type="PANTHER" id="PTHR43163">
    <property type="entry name" value="DIPEPTIDE TRANSPORT SYSTEM PERMEASE PROTEIN DPPB-RELATED"/>
    <property type="match status" value="1"/>
</dbReference>
<evidence type="ECO:0000256" key="3">
    <source>
        <dbReference type="ARBA" id="ARBA00022475"/>
    </source>
</evidence>
<dbReference type="CDD" id="cd06261">
    <property type="entry name" value="TM_PBP2"/>
    <property type="match status" value="1"/>
</dbReference>
<dbReference type="GO" id="GO:0055085">
    <property type="term" value="P:transmembrane transport"/>
    <property type="evidence" value="ECO:0007669"/>
    <property type="project" value="InterPro"/>
</dbReference>
<gene>
    <name evidence="9" type="ORF">SAMN05443636_1482</name>
</gene>
<dbReference type="Proteomes" id="UP000184357">
    <property type="component" value="Unassembled WGS sequence"/>
</dbReference>
<evidence type="ECO:0000313" key="9">
    <source>
        <dbReference type="EMBL" id="SHG97576.1"/>
    </source>
</evidence>
<keyword evidence="5 7" id="KW-1133">Transmembrane helix</keyword>
<organism evidence="9 10">
    <name type="scientific">Halobaculum gomorrense</name>
    <dbReference type="NCBI Taxonomy" id="43928"/>
    <lineage>
        <taxon>Archaea</taxon>
        <taxon>Methanobacteriati</taxon>
        <taxon>Methanobacteriota</taxon>
        <taxon>Stenosarchaea group</taxon>
        <taxon>Halobacteria</taxon>
        <taxon>Halobacteriales</taxon>
        <taxon>Haloferacaceae</taxon>
        <taxon>Halobaculum</taxon>
    </lineage>
</organism>
<feature type="transmembrane region" description="Helical" evidence="7">
    <location>
        <begin position="189"/>
        <end position="211"/>
    </location>
</feature>
<dbReference type="EMBL" id="FQWV01000003">
    <property type="protein sequence ID" value="SHG97576.1"/>
    <property type="molecule type" value="Genomic_DNA"/>
</dbReference>
<dbReference type="PROSITE" id="PS50928">
    <property type="entry name" value="ABC_TM1"/>
    <property type="match status" value="1"/>
</dbReference>
<name>A0A1M5P719_9EURY</name>
<evidence type="ECO:0000256" key="4">
    <source>
        <dbReference type="ARBA" id="ARBA00022692"/>
    </source>
</evidence>
<dbReference type="Pfam" id="PF00528">
    <property type="entry name" value="BPD_transp_1"/>
    <property type="match status" value="1"/>
</dbReference>
<evidence type="ECO:0000259" key="8">
    <source>
        <dbReference type="PROSITE" id="PS50928"/>
    </source>
</evidence>
<comment type="similarity">
    <text evidence="7">Belongs to the binding-protein-dependent transport system permease family.</text>
</comment>
<dbReference type="Pfam" id="PF19300">
    <property type="entry name" value="BPD_transp_1_N"/>
    <property type="match status" value="1"/>
</dbReference>
<keyword evidence="10" id="KW-1185">Reference proteome</keyword>
<feature type="domain" description="ABC transmembrane type-1" evidence="8">
    <location>
        <begin position="99"/>
        <end position="312"/>
    </location>
</feature>
<dbReference type="InterPro" id="IPR035906">
    <property type="entry name" value="MetI-like_sf"/>
</dbReference>
<evidence type="ECO:0000256" key="1">
    <source>
        <dbReference type="ARBA" id="ARBA00004651"/>
    </source>
</evidence>
<comment type="subcellular location">
    <subcellularLocation>
        <location evidence="1 7">Cell membrane</location>
        <topology evidence="1 7">Multi-pass membrane protein</topology>
    </subcellularLocation>
</comment>
<protein>
    <submittedName>
        <fullName evidence="9">Peptide/nickel transport system permease protein</fullName>
    </submittedName>
</protein>
<evidence type="ECO:0000256" key="6">
    <source>
        <dbReference type="ARBA" id="ARBA00023136"/>
    </source>
</evidence>
<feature type="transmembrane region" description="Helical" evidence="7">
    <location>
        <begin position="136"/>
        <end position="159"/>
    </location>
</feature>
<feature type="transmembrane region" description="Helical" evidence="7">
    <location>
        <begin position="103"/>
        <end position="124"/>
    </location>
</feature>
<evidence type="ECO:0000256" key="7">
    <source>
        <dbReference type="RuleBase" id="RU363032"/>
    </source>
</evidence>
<sequence length="329" mass="37631">MTRISGKYLAKRIVVSYLTLLVIMSLLFVLLRSMPGSFITSMISSGMTAEQIERIRETWGLNEPLWKQYVQFMINYQTGNFGRSPTYNAQVWDLIVRRMPRTLVLFGSTFIIGFIIGPLVGMYLGWWRGSTKDKSIFSTSLLLYSMPSFWISWLFIWVINYELDWLPSAYMFTQFPEFEWTAFTVMRDVLYHIALPVMSLTFIGWVGSMLIMRPTMNQVTDEGYVFLARAKGLSERTVMVKHAARNALIPVATGAVVSLAFLIDGSVIIENVFNWPGMGQIIVSAVLNRDFPVAQAVFFMLALLIVVMRLLTDVVYTYLDPRIKFGEGE</sequence>
<dbReference type="PANTHER" id="PTHR43163:SF6">
    <property type="entry name" value="DIPEPTIDE TRANSPORT SYSTEM PERMEASE PROTEIN DPPB-RELATED"/>
    <property type="match status" value="1"/>
</dbReference>
<dbReference type="InterPro" id="IPR045621">
    <property type="entry name" value="BPD_transp_1_N"/>
</dbReference>
<dbReference type="Gene3D" id="1.10.3720.10">
    <property type="entry name" value="MetI-like"/>
    <property type="match status" value="1"/>
</dbReference>
<keyword evidence="3" id="KW-1003">Cell membrane</keyword>
<dbReference type="STRING" id="43928.SAMN05443636_1482"/>